<feature type="transmembrane region" description="Helical" evidence="1">
    <location>
        <begin position="390"/>
        <end position="414"/>
    </location>
</feature>
<feature type="transmembrane region" description="Helical" evidence="1">
    <location>
        <begin position="330"/>
        <end position="357"/>
    </location>
</feature>
<comment type="caution">
    <text evidence="2">The sequence shown here is derived from an EMBL/GenBank/DDBJ whole genome shotgun (WGS) entry which is preliminary data.</text>
</comment>
<keyword evidence="1" id="KW-0472">Membrane</keyword>
<keyword evidence="1" id="KW-1133">Transmembrane helix</keyword>
<dbReference type="OrthoDB" id="2014935at2"/>
<organism evidence="2 3">
    <name type="scientific">Kribbella antiqua</name>
    <dbReference type="NCBI Taxonomy" id="2512217"/>
    <lineage>
        <taxon>Bacteria</taxon>
        <taxon>Bacillati</taxon>
        <taxon>Actinomycetota</taxon>
        <taxon>Actinomycetes</taxon>
        <taxon>Propionibacteriales</taxon>
        <taxon>Kribbellaceae</taxon>
        <taxon>Kribbella</taxon>
    </lineage>
</organism>
<dbReference type="RefSeq" id="WP_132150168.1">
    <property type="nucleotide sequence ID" value="NZ_SLWR01000006.1"/>
</dbReference>
<dbReference type="AlphaFoldDB" id="A0A4V2S477"/>
<feature type="transmembrane region" description="Helical" evidence="1">
    <location>
        <begin position="119"/>
        <end position="144"/>
    </location>
</feature>
<proteinExistence type="predicted"/>
<evidence type="ECO:0000313" key="3">
    <source>
        <dbReference type="Proteomes" id="UP000295573"/>
    </source>
</evidence>
<feature type="transmembrane region" description="Helical" evidence="1">
    <location>
        <begin position="498"/>
        <end position="521"/>
    </location>
</feature>
<sequence>MKTLTGTGGLIRLILRRDRFVLPLWILPLALIPVSYVKSFGELFPTGESRLRYAGNAGFVTLYGELSGTSLGEFITWRVGFVPVMVALASLLTVIRHTRVEEETGRRELLGSSVVGRHAGLAAALLTTFAANVLLAALLALGMYSQDLPMAGSVAIGLEFACTGWLFAAVGAVTAQLTASAGTARGIAISVLGASYVLRAAGDTSAHSDGPLGWLSWLSPLGWAQRIQPYGDNRWWPAVLVLAATVVLVAVAIYLSVRRDLGAGLLPDRLGPADGEVGSPLGLAWRLHRGLLVSWVTGFALLGLLFGGVAEGVGDLMKDDKDVQEMFARLGGSAGLIDSFLAGVMTIIGLIASAYAVQATLRLRAEETSGRAEPVLATASGRLRWAASHLVFGLLGPAAALLAAGLTEGLAYGLAVGEVGKQVPRLIGAALIQLPAVWILAAIAIVLFGLFPRLTPAAWAAPAICILIGLSSAGTNVAEWVRDISPFNHLPRLPGGTASAGSLVALIAIAVVLGLIGLIGLRRRDLPVG</sequence>
<feature type="transmembrane region" description="Helical" evidence="1">
    <location>
        <begin position="184"/>
        <end position="202"/>
    </location>
</feature>
<feature type="transmembrane region" description="Helical" evidence="1">
    <location>
        <begin position="75"/>
        <end position="98"/>
    </location>
</feature>
<keyword evidence="3" id="KW-1185">Reference proteome</keyword>
<feature type="transmembrane region" description="Helical" evidence="1">
    <location>
        <begin position="426"/>
        <end position="451"/>
    </location>
</feature>
<feature type="transmembrane region" description="Helical" evidence="1">
    <location>
        <begin position="20"/>
        <end position="37"/>
    </location>
</feature>
<feature type="transmembrane region" description="Helical" evidence="1">
    <location>
        <begin position="235"/>
        <end position="257"/>
    </location>
</feature>
<feature type="transmembrane region" description="Helical" evidence="1">
    <location>
        <begin position="458"/>
        <end position="478"/>
    </location>
</feature>
<evidence type="ECO:0000256" key="1">
    <source>
        <dbReference type="SAM" id="Phobius"/>
    </source>
</evidence>
<reference evidence="2 3" key="1">
    <citation type="journal article" date="2015" name="Stand. Genomic Sci.">
        <title>Genomic Encyclopedia of Bacterial and Archaeal Type Strains, Phase III: the genomes of soil and plant-associated and newly described type strains.</title>
        <authorList>
            <person name="Whitman W.B."/>
            <person name="Woyke T."/>
            <person name="Klenk H.P."/>
            <person name="Zhou Y."/>
            <person name="Lilburn T.G."/>
            <person name="Beck B.J."/>
            <person name="De Vos P."/>
            <person name="Vandamme P."/>
            <person name="Eisen J.A."/>
            <person name="Garrity G."/>
            <person name="Hugenholtz P."/>
            <person name="Kyrpides N.C."/>
        </authorList>
    </citation>
    <scope>NUCLEOTIDE SEQUENCE [LARGE SCALE GENOMIC DNA]</scope>
    <source>
        <strain evidence="2 3">VKM Ac-2541</strain>
    </source>
</reference>
<accession>A0A4V2S477</accession>
<name>A0A4V2S477_9ACTN</name>
<feature type="transmembrane region" description="Helical" evidence="1">
    <location>
        <begin position="291"/>
        <end position="310"/>
    </location>
</feature>
<dbReference type="EMBL" id="SLWR01000006">
    <property type="protein sequence ID" value="TCO46930.1"/>
    <property type="molecule type" value="Genomic_DNA"/>
</dbReference>
<gene>
    <name evidence="2" type="ORF">EV646_106169</name>
</gene>
<keyword evidence="1" id="KW-0812">Transmembrane</keyword>
<evidence type="ECO:0000313" key="2">
    <source>
        <dbReference type="EMBL" id="TCO46930.1"/>
    </source>
</evidence>
<feature type="transmembrane region" description="Helical" evidence="1">
    <location>
        <begin position="150"/>
        <end position="172"/>
    </location>
</feature>
<dbReference type="Proteomes" id="UP000295573">
    <property type="component" value="Unassembled WGS sequence"/>
</dbReference>
<protein>
    <submittedName>
        <fullName evidence="2">ABC-2 type transport system permease protein</fullName>
    </submittedName>
</protein>